<keyword evidence="2" id="KW-1185">Reference proteome</keyword>
<dbReference type="Proteomes" id="UP001597182">
    <property type="component" value="Unassembled WGS sequence"/>
</dbReference>
<dbReference type="EMBL" id="JBHTMB010000168">
    <property type="protein sequence ID" value="MFD1235624.1"/>
    <property type="molecule type" value="Genomic_DNA"/>
</dbReference>
<reference evidence="2" key="1">
    <citation type="journal article" date="2019" name="Int. J. Syst. Evol. Microbiol.">
        <title>The Global Catalogue of Microorganisms (GCM) 10K type strain sequencing project: providing services to taxonomists for standard genome sequencing and annotation.</title>
        <authorList>
            <consortium name="The Broad Institute Genomics Platform"/>
            <consortium name="The Broad Institute Genome Sequencing Center for Infectious Disease"/>
            <person name="Wu L."/>
            <person name="Ma J."/>
        </authorList>
    </citation>
    <scope>NUCLEOTIDE SEQUENCE [LARGE SCALE GENOMIC DNA]</scope>
    <source>
        <strain evidence="2">CCUG 49018</strain>
    </source>
</reference>
<dbReference type="Pfam" id="PF13671">
    <property type="entry name" value="AAA_33"/>
    <property type="match status" value="1"/>
</dbReference>
<dbReference type="RefSeq" id="WP_346090231.1">
    <property type="nucleotide sequence ID" value="NZ_BAABKS010000007.1"/>
</dbReference>
<dbReference type="InterPro" id="IPR027417">
    <property type="entry name" value="P-loop_NTPase"/>
</dbReference>
<accession>A0ABW3VNA8</accession>
<proteinExistence type="predicted"/>
<organism evidence="1 2">
    <name type="scientific">Pseudonocardia benzenivorans</name>
    <dbReference type="NCBI Taxonomy" id="228005"/>
    <lineage>
        <taxon>Bacteria</taxon>
        <taxon>Bacillati</taxon>
        <taxon>Actinomycetota</taxon>
        <taxon>Actinomycetes</taxon>
        <taxon>Pseudonocardiales</taxon>
        <taxon>Pseudonocardiaceae</taxon>
        <taxon>Pseudonocardia</taxon>
    </lineage>
</organism>
<evidence type="ECO:0000313" key="1">
    <source>
        <dbReference type="EMBL" id="MFD1235624.1"/>
    </source>
</evidence>
<dbReference type="Gene3D" id="3.40.50.300">
    <property type="entry name" value="P-loop containing nucleotide triphosphate hydrolases"/>
    <property type="match status" value="1"/>
</dbReference>
<comment type="caution">
    <text evidence="1">The sequence shown here is derived from an EMBL/GenBank/DDBJ whole genome shotgun (WGS) entry which is preliminary data.</text>
</comment>
<evidence type="ECO:0000313" key="2">
    <source>
        <dbReference type="Proteomes" id="UP001597182"/>
    </source>
</evidence>
<gene>
    <name evidence="1" type="ORF">ACFQ34_20230</name>
</gene>
<sequence>MSTSLVPPGPVRLDVPGRSLVLVAGLPGAGKSTLLAGLAGDPAVAVLDSQTQRAAAGSRVPYGLVRPFVHLAHRAGVVAAAVFGPRCVLVHLPATAPGLRATVRGLARLSGRDPHLVWVDADPAQALRGQHARGRTVRPEAFDRHVAAADGLAGRLRRGEVDEGWASVRVLDRADTGRGLRVDTTPAAGPK</sequence>
<protein>
    <submittedName>
        <fullName evidence="1">AAA family ATPase</fullName>
    </submittedName>
</protein>
<dbReference type="SUPFAM" id="SSF52540">
    <property type="entry name" value="P-loop containing nucleoside triphosphate hydrolases"/>
    <property type="match status" value="1"/>
</dbReference>
<name>A0ABW3VNA8_9PSEU</name>